<protein>
    <recommendedName>
        <fullName evidence="4">Bro-N domain-containing protein</fullName>
    </recommendedName>
</protein>
<organism evidence="2 3">
    <name type="scientific">Sphaeroforma arctica JP610</name>
    <dbReference type="NCBI Taxonomy" id="667725"/>
    <lineage>
        <taxon>Eukaryota</taxon>
        <taxon>Ichthyosporea</taxon>
        <taxon>Ichthyophonida</taxon>
        <taxon>Sphaeroforma</taxon>
    </lineage>
</organism>
<dbReference type="RefSeq" id="XP_014161722.1">
    <property type="nucleotide sequence ID" value="XM_014306247.1"/>
</dbReference>
<accession>A0A0L0GFG4</accession>
<evidence type="ECO:0000313" key="2">
    <source>
        <dbReference type="EMBL" id="KNC87820.1"/>
    </source>
</evidence>
<sequence length="240" mass="25934">MTAPTTTDATSDWRMIDTCPEHIDTANSDMGLSSIHVVGDRSVTGTFFSARDIADLVGVESPESVYDSIPHEHRVKIKIADAWAVYLDTAGLIMCLVSSECGRKTTYIQRVMNNITTHSVGACRLSELAAELERVKREAAAASKAHDEARAFDARRARQLAEATAREMEGLRAALKAAEEARKAAEEARKATEEALAASQAQLAALQTQLAALQAQLAASQAQLIELAMTTPARKRVKRA</sequence>
<dbReference type="Proteomes" id="UP000054560">
    <property type="component" value="Unassembled WGS sequence"/>
</dbReference>
<proteinExistence type="predicted"/>
<name>A0A0L0GFG4_9EUKA</name>
<dbReference type="EMBL" id="KQ241598">
    <property type="protein sequence ID" value="KNC87820.1"/>
    <property type="molecule type" value="Genomic_DNA"/>
</dbReference>
<dbReference type="AlphaFoldDB" id="A0A0L0GFG4"/>
<evidence type="ECO:0000313" key="3">
    <source>
        <dbReference type="Proteomes" id="UP000054560"/>
    </source>
</evidence>
<evidence type="ECO:0000256" key="1">
    <source>
        <dbReference type="SAM" id="Coils"/>
    </source>
</evidence>
<reference evidence="2 3" key="1">
    <citation type="submission" date="2011-02" db="EMBL/GenBank/DDBJ databases">
        <title>The Genome Sequence of Sphaeroforma arctica JP610.</title>
        <authorList>
            <consortium name="The Broad Institute Genome Sequencing Platform"/>
            <person name="Russ C."/>
            <person name="Cuomo C."/>
            <person name="Young S.K."/>
            <person name="Zeng Q."/>
            <person name="Gargeya S."/>
            <person name="Alvarado L."/>
            <person name="Berlin A."/>
            <person name="Chapman S.B."/>
            <person name="Chen Z."/>
            <person name="Freedman E."/>
            <person name="Gellesch M."/>
            <person name="Goldberg J."/>
            <person name="Griggs A."/>
            <person name="Gujja S."/>
            <person name="Heilman E."/>
            <person name="Heiman D."/>
            <person name="Howarth C."/>
            <person name="Mehta T."/>
            <person name="Neiman D."/>
            <person name="Pearson M."/>
            <person name="Roberts A."/>
            <person name="Saif S."/>
            <person name="Shea T."/>
            <person name="Shenoy N."/>
            <person name="Sisk P."/>
            <person name="Stolte C."/>
            <person name="Sykes S."/>
            <person name="White J."/>
            <person name="Yandava C."/>
            <person name="Burger G."/>
            <person name="Gray M.W."/>
            <person name="Holland P.W.H."/>
            <person name="King N."/>
            <person name="Lang F.B.F."/>
            <person name="Roger A.J."/>
            <person name="Ruiz-Trillo I."/>
            <person name="Haas B."/>
            <person name="Nusbaum C."/>
            <person name="Birren B."/>
        </authorList>
    </citation>
    <scope>NUCLEOTIDE SEQUENCE [LARGE SCALE GENOMIC DNA]</scope>
    <source>
        <strain evidence="2 3">JP610</strain>
    </source>
</reference>
<dbReference type="GeneID" id="25900581"/>
<feature type="coiled-coil region" evidence="1">
    <location>
        <begin position="125"/>
        <end position="230"/>
    </location>
</feature>
<gene>
    <name evidence="2" type="ORF">SARC_00077</name>
</gene>
<keyword evidence="1" id="KW-0175">Coiled coil</keyword>
<keyword evidence="3" id="KW-1185">Reference proteome</keyword>
<evidence type="ECO:0008006" key="4">
    <source>
        <dbReference type="Google" id="ProtNLM"/>
    </source>
</evidence>